<dbReference type="AlphaFoldDB" id="A0A1H7L9H8"/>
<feature type="transmembrane region" description="Helical" evidence="1">
    <location>
        <begin position="34"/>
        <end position="53"/>
    </location>
</feature>
<keyword evidence="3" id="KW-1185">Reference proteome</keyword>
<reference evidence="3" key="1">
    <citation type="submission" date="2016-10" db="EMBL/GenBank/DDBJ databases">
        <authorList>
            <person name="Varghese N."/>
            <person name="Submissions S."/>
        </authorList>
    </citation>
    <scope>NUCLEOTIDE SEQUENCE [LARGE SCALE GENOMIC DNA]</scope>
    <source>
        <strain evidence="3">JS21-1</strain>
    </source>
</reference>
<dbReference type="Proteomes" id="UP000199214">
    <property type="component" value="Unassembled WGS sequence"/>
</dbReference>
<keyword evidence="1" id="KW-0812">Transmembrane</keyword>
<protein>
    <submittedName>
        <fullName evidence="2">Uncharacterized protein</fullName>
    </submittedName>
</protein>
<sequence>MSQPTRSSAAGGFFIAMGALVGTGVGIAMRQPSIGFLAGTAFGIAVALGIWLIDHRR</sequence>
<feature type="transmembrane region" description="Helical" evidence="1">
    <location>
        <begin position="7"/>
        <end position="28"/>
    </location>
</feature>
<dbReference type="STRING" id="1855283.SAMN05216382_1186"/>
<keyword evidence="1" id="KW-0472">Membrane</keyword>
<dbReference type="RefSeq" id="WP_177171530.1">
    <property type="nucleotide sequence ID" value="NZ_FNZZ01000002.1"/>
</dbReference>
<organism evidence="2 3">
    <name type="scientific">Sphingomonas palmae</name>
    <dbReference type="NCBI Taxonomy" id="1855283"/>
    <lineage>
        <taxon>Bacteria</taxon>
        <taxon>Pseudomonadati</taxon>
        <taxon>Pseudomonadota</taxon>
        <taxon>Alphaproteobacteria</taxon>
        <taxon>Sphingomonadales</taxon>
        <taxon>Sphingomonadaceae</taxon>
        <taxon>Sphingomonas</taxon>
    </lineage>
</organism>
<evidence type="ECO:0000313" key="3">
    <source>
        <dbReference type="Proteomes" id="UP000199214"/>
    </source>
</evidence>
<name>A0A1H7L9H8_9SPHN</name>
<evidence type="ECO:0000256" key="1">
    <source>
        <dbReference type="SAM" id="Phobius"/>
    </source>
</evidence>
<dbReference type="EMBL" id="FNZZ01000002">
    <property type="protein sequence ID" value="SEK95601.1"/>
    <property type="molecule type" value="Genomic_DNA"/>
</dbReference>
<gene>
    <name evidence="2" type="ORF">SAMN05216382_1186</name>
</gene>
<keyword evidence="1" id="KW-1133">Transmembrane helix</keyword>
<accession>A0A1H7L9H8</accession>
<evidence type="ECO:0000313" key="2">
    <source>
        <dbReference type="EMBL" id="SEK95601.1"/>
    </source>
</evidence>
<proteinExistence type="predicted"/>